<evidence type="ECO:0000256" key="1">
    <source>
        <dbReference type="SAM" id="MobiDB-lite"/>
    </source>
</evidence>
<feature type="compositionally biased region" description="Polar residues" evidence="1">
    <location>
        <begin position="24"/>
        <end position="33"/>
    </location>
</feature>
<sequence length="180" mass="18595">MSDLTPSQTRPSSAASQPSVPPQNANLFSASQFSHDDGSAGPQLPTDLDGDALDNPGNKAKEAIPTFSRAVKLGMGSLHGGSVSRTGAEPPKVTAVVMPEATPTIIISDTSAVGGCSVPTDGHSSESAKRSSDLETGLSTVPTFIPDQDSDLPLDKDDEMDIFLNLEGDNDPQRSSDSSK</sequence>
<reference evidence="2" key="1">
    <citation type="submission" date="2022-04" db="EMBL/GenBank/DDBJ databases">
        <title>Carnegiea gigantea Genome sequencing and assembly v2.</title>
        <authorList>
            <person name="Copetti D."/>
            <person name="Sanderson M.J."/>
            <person name="Burquez A."/>
            <person name="Wojciechowski M.F."/>
        </authorList>
    </citation>
    <scope>NUCLEOTIDE SEQUENCE</scope>
    <source>
        <strain evidence="2">SGP5-SGP5p</strain>
        <tissue evidence="2">Aerial part</tissue>
    </source>
</reference>
<feature type="compositionally biased region" description="Acidic residues" evidence="1">
    <location>
        <begin position="148"/>
        <end position="160"/>
    </location>
</feature>
<evidence type="ECO:0000313" key="2">
    <source>
        <dbReference type="EMBL" id="KAJ8427107.1"/>
    </source>
</evidence>
<comment type="caution">
    <text evidence="2">The sequence shown here is derived from an EMBL/GenBank/DDBJ whole genome shotgun (WGS) entry which is preliminary data.</text>
</comment>
<protein>
    <submittedName>
        <fullName evidence="2">Uncharacterized protein</fullName>
    </submittedName>
</protein>
<organism evidence="2 3">
    <name type="scientific">Carnegiea gigantea</name>
    <dbReference type="NCBI Taxonomy" id="171969"/>
    <lineage>
        <taxon>Eukaryota</taxon>
        <taxon>Viridiplantae</taxon>
        <taxon>Streptophyta</taxon>
        <taxon>Embryophyta</taxon>
        <taxon>Tracheophyta</taxon>
        <taxon>Spermatophyta</taxon>
        <taxon>Magnoliopsida</taxon>
        <taxon>eudicotyledons</taxon>
        <taxon>Gunneridae</taxon>
        <taxon>Pentapetalae</taxon>
        <taxon>Caryophyllales</taxon>
        <taxon>Cactineae</taxon>
        <taxon>Cactaceae</taxon>
        <taxon>Cactoideae</taxon>
        <taxon>Echinocereeae</taxon>
        <taxon>Carnegiea</taxon>
    </lineage>
</organism>
<keyword evidence="3" id="KW-1185">Reference proteome</keyword>
<name>A0A9Q1GX80_9CARY</name>
<feature type="compositionally biased region" description="Polar residues" evidence="1">
    <location>
        <begin position="1"/>
        <end position="10"/>
    </location>
</feature>
<dbReference type="Proteomes" id="UP001153076">
    <property type="component" value="Unassembled WGS sequence"/>
</dbReference>
<gene>
    <name evidence="2" type="ORF">Cgig2_029816</name>
</gene>
<evidence type="ECO:0000313" key="3">
    <source>
        <dbReference type="Proteomes" id="UP001153076"/>
    </source>
</evidence>
<proteinExistence type="predicted"/>
<feature type="region of interest" description="Disordered" evidence="1">
    <location>
        <begin position="111"/>
        <end position="160"/>
    </location>
</feature>
<feature type="compositionally biased region" description="Basic and acidic residues" evidence="1">
    <location>
        <begin position="123"/>
        <end position="133"/>
    </location>
</feature>
<accession>A0A9Q1GX80</accession>
<dbReference type="EMBL" id="JAKOGI010001191">
    <property type="protein sequence ID" value="KAJ8427107.1"/>
    <property type="molecule type" value="Genomic_DNA"/>
</dbReference>
<dbReference type="AlphaFoldDB" id="A0A9Q1GX80"/>
<feature type="region of interest" description="Disordered" evidence="1">
    <location>
        <begin position="1"/>
        <end position="65"/>
    </location>
</feature>